<dbReference type="KEGG" id="rah:Rahaq_2286"/>
<feature type="transmembrane region" description="Helical" evidence="3">
    <location>
        <begin position="57"/>
        <end position="76"/>
    </location>
</feature>
<dbReference type="Pfam" id="PF01145">
    <property type="entry name" value="Band_7"/>
    <property type="match status" value="1"/>
</dbReference>
<feature type="transmembrane region" description="Helical" evidence="3">
    <location>
        <begin position="27"/>
        <end position="51"/>
    </location>
</feature>
<dbReference type="OrthoDB" id="8242650at2"/>
<dbReference type="InterPro" id="IPR001107">
    <property type="entry name" value="Band_7"/>
</dbReference>
<dbReference type="InterPro" id="IPR050710">
    <property type="entry name" value="Band7/mec-2_domain"/>
</dbReference>
<evidence type="ECO:0000313" key="5">
    <source>
        <dbReference type="EMBL" id="ADW73896.1"/>
    </source>
</evidence>
<name>A0A0H3F9G6_RAHSY</name>
<dbReference type="GO" id="GO:0016020">
    <property type="term" value="C:membrane"/>
    <property type="evidence" value="ECO:0007669"/>
    <property type="project" value="UniProtKB-SubCell"/>
</dbReference>
<protein>
    <submittedName>
        <fullName evidence="5">Band 7 protein</fullName>
    </submittedName>
</protein>
<feature type="region of interest" description="Disordered" evidence="2">
    <location>
        <begin position="367"/>
        <end position="402"/>
    </location>
</feature>
<dbReference type="PANTHER" id="PTHR43327">
    <property type="entry name" value="STOMATIN-LIKE PROTEIN 2, MITOCHONDRIAL"/>
    <property type="match status" value="1"/>
</dbReference>
<comment type="subcellular location">
    <subcellularLocation>
        <location evidence="1">Membrane</location>
        <topology evidence="1">Single-pass membrane protein</topology>
    </subcellularLocation>
</comment>
<dbReference type="Gene3D" id="3.30.479.30">
    <property type="entry name" value="Band 7 domain"/>
    <property type="match status" value="1"/>
</dbReference>
<feature type="transmembrane region" description="Helical" evidence="3">
    <location>
        <begin position="118"/>
        <end position="144"/>
    </location>
</feature>
<keyword evidence="3" id="KW-0472">Membrane</keyword>
<dbReference type="HOGENOM" id="CLU_028182_0_0_6"/>
<proteinExistence type="predicted"/>
<organism evidence="5 6">
    <name type="scientific">Rahnella sp. (strain Y9602)</name>
    <dbReference type="NCBI Taxonomy" id="2703885"/>
    <lineage>
        <taxon>Bacteria</taxon>
        <taxon>Pseudomonadati</taxon>
        <taxon>Pseudomonadota</taxon>
        <taxon>Gammaproteobacteria</taxon>
        <taxon>Enterobacterales</taxon>
        <taxon>Yersiniaceae</taxon>
        <taxon>Rahnella</taxon>
    </lineage>
</organism>
<gene>
    <name evidence="5" type="ordered locus">Rahaq_2286</name>
</gene>
<feature type="transmembrane region" description="Helical" evidence="3">
    <location>
        <begin position="302"/>
        <end position="320"/>
    </location>
</feature>
<feature type="transmembrane region" description="Helical" evidence="3">
    <location>
        <begin position="156"/>
        <end position="174"/>
    </location>
</feature>
<evidence type="ECO:0000313" key="6">
    <source>
        <dbReference type="Proteomes" id="UP000007257"/>
    </source>
</evidence>
<dbReference type="SUPFAM" id="SSF117892">
    <property type="entry name" value="Band 7/SPFH domain"/>
    <property type="match status" value="1"/>
</dbReference>
<accession>A0A0H3F9G6</accession>
<keyword evidence="3" id="KW-1133">Transmembrane helix</keyword>
<dbReference type="Proteomes" id="UP000007257">
    <property type="component" value="Chromosome"/>
</dbReference>
<dbReference type="RefSeq" id="WP_013575597.1">
    <property type="nucleotide sequence ID" value="NC_015061.1"/>
</dbReference>
<feature type="domain" description="Band 7" evidence="4">
    <location>
        <begin position="323"/>
        <end position="542"/>
    </location>
</feature>
<dbReference type="AlphaFoldDB" id="A0A0H3F9G6"/>
<feature type="transmembrane region" description="Helical" evidence="3">
    <location>
        <begin position="219"/>
        <end position="240"/>
    </location>
</feature>
<feature type="transmembrane region" description="Helical" evidence="3">
    <location>
        <begin position="195"/>
        <end position="213"/>
    </location>
</feature>
<dbReference type="eggNOG" id="COG0330">
    <property type="taxonomic scope" value="Bacteria"/>
</dbReference>
<evidence type="ECO:0000256" key="3">
    <source>
        <dbReference type="SAM" id="Phobius"/>
    </source>
</evidence>
<evidence type="ECO:0000256" key="2">
    <source>
        <dbReference type="SAM" id="MobiDB-lite"/>
    </source>
</evidence>
<evidence type="ECO:0000259" key="4">
    <source>
        <dbReference type="Pfam" id="PF01145"/>
    </source>
</evidence>
<evidence type="ECO:0000256" key="1">
    <source>
        <dbReference type="ARBA" id="ARBA00004167"/>
    </source>
</evidence>
<reference evidence="6" key="1">
    <citation type="submission" date="2011-01" db="EMBL/GenBank/DDBJ databases">
        <title>Complete sequence of chromosome of Rahnella sp. Y9602.</title>
        <authorList>
            <consortium name="US DOE Joint Genome Institute"/>
            <person name="Lucas S."/>
            <person name="Copeland A."/>
            <person name="Lapidus A."/>
            <person name="Cheng J.-F."/>
            <person name="Goodwin L."/>
            <person name="Pitluck S."/>
            <person name="Lu M."/>
            <person name="Detter J.C."/>
            <person name="Han C."/>
            <person name="Tapia R."/>
            <person name="Land M."/>
            <person name="Hauser L."/>
            <person name="Kyrpides N."/>
            <person name="Ivanova N."/>
            <person name="Ovchinnikova G."/>
            <person name="Pagani I."/>
            <person name="Sobecky P.A."/>
            <person name="Martinez R.J."/>
            <person name="Woyke T."/>
        </authorList>
    </citation>
    <scope>NUCLEOTIDE SEQUENCE [LARGE SCALE GENOMIC DNA]</scope>
    <source>
        <strain evidence="6">Y9602</strain>
    </source>
</reference>
<keyword evidence="3" id="KW-0812">Transmembrane</keyword>
<reference evidence="5 6" key="2">
    <citation type="journal article" date="2012" name="J. Bacteriol.">
        <title>Complete Genome Sequence of Rahnella sp. Strain Y9602, a Gammaproteobacterium Isolate from Metal- and Radionuclide-Contaminated Soil.</title>
        <authorList>
            <person name="Martinez R.J."/>
            <person name="Bruce D."/>
            <person name="Detter C."/>
            <person name="Goodwin L.A."/>
            <person name="Han J."/>
            <person name="Han C.S."/>
            <person name="Held B."/>
            <person name="Land M.L."/>
            <person name="Mikhailova N."/>
            <person name="Nolan M."/>
            <person name="Pennacchio L."/>
            <person name="Pitluck S."/>
            <person name="Tapia R."/>
            <person name="Woyke T."/>
            <person name="Sobecky P.A."/>
        </authorList>
    </citation>
    <scope>NUCLEOTIDE SEQUENCE [LARGE SCALE GENOMIC DNA]</scope>
    <source>
        <strain evidence="5 6">Y9602</strain>
    </source>
</reference>
<dbReference type="EMBL" id="CP002505">
    <property type="protein sequence ID" value="ADW73896.1"/>
    <property type="molecule type" value="Genomic_DNA"/>
</dbReference>
<dbReference type="PANTHER" id="PTHR43327:SF10">
    <property type="entry name" value="STOMATIN-LIKE PROTEIN 2, MITOCHONDRIAL"/>
    <property type="match status" value="1"/>
</dbReference>
<dbReference type="InterPro" id="IPR036013">
    <property type="entry name" value="Band_7/SPFH_dom_sf"/>
</dbReference>
<sequence length="652" mass="71923">MSTDKVSGTDNASKQLRFQSAATHTRWLSGLINPIMVISSVMYLILLMLYLVSPASVWPWVTGNIMAAMWVCAASLQCARRISRWRTQQFAPAVETAMPEASSGFSQRLISRPWMRPVLRYVDAHVFFQALPAFAAIVLISVLWQLPIPANDAGEAGYFAGSVFILCAFAVLVLERHWTLKNPLEWPEAAKLAPMMRMMIGVFLLSALALMFAREASVWPAHLLMLTGLLPGLVALELFLRALMAMFSPPREDKEPEFIAGSLLAAQICWPPRPLQFVQNELHQHFGIDLRQIWAFHFMRRALLPLAAILLLTGWLLTGISEVPLTQRGIYESFGKPVAVRQPGLHIGFPWPFGRTLMVDNGEVHELTTGSEEPMPPAPAEVADTAEGPAPESANRLWDSNHSSDKSQIIASASNDRQSFQIMDMDVRFVYRVAMNDNAAMASLYHTENMPVLIRSIANQVLVHDFSSRTLDSLLGSEQTRLAADIGRNVQAQLDHLNSGVELLATVIESIHPPAGAADAYHSVQAAQILAQSAIAGEKGQAAQQLKAAQQFARLALDTATAQSHESRDQAQVMALRSDAENQAWKTGGQSFLTERYFSQLILAMQQHPKVLIIDHRIGGETPPVLDLRNFTLPFTPGADKAAHPVKAETTR</sequence>